<dbReference type="Proteomes" id="UP000253744">
    <property type="component" value="Chromosome"/>
</dbReference>
<evidence type="ECO:0000313" key="3">
    <source>
        <dbReference type="Proteomes" id="UP000253744"/>
    </source>
</evidence>
<organism evidence="2 3">
    <name type="scientific">Deinococcus wulumuqiensis</name>
    <dbReference type="NCBI Taxonomy" id="980427"/>
    <lineage>
        <taxon>Bacteria</taxon>
        <taxon>Thermotogati</taxon>
        <taxon>Deinococcota</taxon>
        <taxon>Deinococci</taxon>
        <taxon>Deinococcales</taxon>
        <taxon>Deinococcaceae</taxon>
        <taxon>Deinococcus</taxon>
    </lineage>
</organism>
<keyword evidence="1" id="KW-0732">Signal</keyword>
<protein>
    <submittedName>
        <fullName evidence="2">Uncharacterized protein</fullName>
    </submittedName>
</protein>
<evidence type="ECO:0000256" key="1">
    <source>
        <dbReference type="SAM" id="SignalP"/>
    </source>
</evidence>
<dbReference type="KEGG" id="dwu:DVJ83_00515"/>
<sequence length="116" mass="12182">MNRVLSLLLILTLGSSALACTPAQSAQRAQAAARATVTQRMNTAAFVYGFLYSNVRHDVQIGAPTIRGKVATVRGALSIRATERASGKAVQGRYPGTVTLSKVGACGWQVTGYKQG</sequence>
<evidence type="ECO:0000313" key="2">
    <source>
        <dbReference type="EMBL" id="AXG97901.1"/>
    </source>
</evidence>
<dbReference type="AlphaFoldDB" id="A0A345IDX9"/>
<dbReference type="PROSITE" id="PS51257">
    <property type="entry name" value="PROKAR_LIPOPROTEIN"/>
    <property type="match status" value="1"/>
</dbReference>
<reference evidence="2 3" key="1">
    <citation type="submission" date="2018-07" db="EMBL/GenBank/DDBJ databases">
        <title>Complete Genome and Methylome Analysis of Deinococcus wulumuqiensis NEB 479.</title>
        <authorList>
            <person name="Fomenkov A."/>
            <person name="Luyten Y."/>
            <person name="Vincze T."/>
            <person name="Anton B.P."/>
            <person name="Clark T."/>
            <person name="Roberts R.J."/>
            <person name="Morgan R.D."/>
        </authorList>
    </citation>
    <scope>NUCLEOTIDE SEQUENCE [LARGE SCALE GENOMIC DNA]</scope>
    <source>
        <strain evidence="2 3">NEB 479</strain>
    </source>
</reference>
<feature type="chain" id="PRO_5016872678" evidence="1">
    <location>
        <begin position="20"/>
        <end position="116"/>
    </location>
</feature>
<proteinExistence type="predicted"/>
<name>A0A345IDX9_9DEIO</name>
<accession>A0A345IDX9</accession>
<dbReference type="RefSeq" id="WP_114671020.1">
    <property type="nucleotide sequence ID" value="NZ_CP031158.1"/>
</dbReference>
<dbReference type="EMBL" id="CP031158">
    <property type="protein sequence ID" value="AXG97901.1"/>
    <property type="molecule type" value="Genomic_DNA"/>
</dbReference>
<feature type="signal peptide" evidence="1">
    <location>
        <begin position="1"/>
        <end position="19"/>
    </location>
</feature>
<gene>
    <name evidence="2" type="ORF">DVJ83_00515</name>
</gene>